<feature type="region of interest" description="Disordered" evidence="2">
    <location>
        <begin position="419"/>
        <end position="446"/>
    </location>
</feature>
<feature type="compositionally biased region" description="Polar residues" evidence="2">
    <location>
        <begin position="77"/>
        <end position="102"/>
    </location>
</feature>
<accession>A0ABQ5KIR8</accession>
<feature type="coiled-coil region" evidence="1">
    <location>
        <begin position="13"/>
        <end position="65"/>
    </location>
</feature>
<organism evidence="3 4">
    <name type="scientific">Aduncisulcus paluster</name>
    <dbReference type="NCBI Taxonomy" id="2918883"/>
    <lineage>
        <taxon>Eukaryota</taxon>
        <taxon>Metamonada</taxon>
        <taxon>Carpediemonas-like organisms</taxon>
        <taxon>Aduncisulcus</taxon>
    </lineage>
</organism>
<name>A0ABQ5KIR8_9EUKA</name>
<keyword evidence="1" id="KW-0175">Coiled coil</keyword>
<feature type="compositionally biased region" description="Acidic residues" evidence="2">
    <location>
        <begin position="436"/>
        <end position="446"/>
    </location>
</feature>
<evidence type="ECO:0000313" key="4">
    <source>
        <dbReference type="Proteomes" id="UP001057375"/>
    </source>
</evidence>
<gene>
    <name evidence="3" type="ORF">ADUPG1_006585</name>
</gene>
<dbReference type="EMBL" id="BQXS01009984">
    <property type="protein sequence ID" value="GKT32418.1"/>
    <property type="molecule type" value="Genomic_DNA"/>
</dbReference>
<evidence type="ECO:0000313" key="3">
    <source>
        <dbReference type="EMBL" id="GKT32418.1"/>
    </source>
</evidence>
<feature type="coiled-coil region" evidence="1">
    <location>
        <begin position="114"/>
        <end position="231"/>
    </location>
</feature>
<feature type="region of interest" description="Disordered" evidence="2">
    <location>
        <begin position="71"/>
        <end position="102"/>
    </location>
</feature>
<protein>
    <submittedName>
        <fullName evidence="3">Uncharacterized protein</fullName>
    </submittedName>
</protein>
<dbReference type="Proteomes" id="UP001057375">
    <property type="component" value="Unassembled WGS sequence"/>
</dbReference>
<evidence type="ECO:0000256" key="2">
    <source>
        <dbReference type="SAM" id="MobiDB-lite"/>
    </source>
</evidence>
<keyword evidence="4" id="KW-1185">Reference proteome</keyword>
<evidence type="ECO:0000256" key="1">
    <source>
        <dbReference type="SAM" id="Coils"/>
    </source>
</evidence>
<proteinExistence type="predicted"/>
<sequence length="446" mass="51544">MSIPGQDTIPSTSMECESEIELLKAENKRLVAELQNARESVEKVHHEAQKRIAEARQMATDAESLCKEVLEAEKQRTSSPSLGSPSFQKHTSRVSPRPSSTLSPLVSRFLGTETDRLQAEVARLNALLEKQSKSRKLLEDANKSLTHRLKQYSKDSTASLRNSVSVLERELRLKEKEIESQKTQIVRLQRGVITRKERIEDDKDSGRIEKMKKMSAEILELKQQHRHLQKRQTIMFDIVGSAISNVDAVVLKAMREFEEEIDEEAIRSEMLKFIDSRDLSKAVEAVQKRFLILSTKLKDEKLKNKKLIQELEEKKKDLAHKDRELAEKLQRPAVESRRVAVELASLRNQNEKLIVSLAAHEEELRQVQQRKDILESKLKMVEREKTALMARHYSKEEETEKIGLERKLRRKLNELKAELDEIKRKDREMTDTASKDDDDIIGDETQ</sequence>
<comment type="caution">
    <text evidence="3">The sequence shown here is derived from an EMBL/GenBank/DDBJ whole genome shotgun (WGS) entry which is preliminary data.</text>
</comment>
<reference evidence="3" key="1">
    <citation type="submission" date="2022-03" db="EMBL/GenBank/DDBJ databases">
        <title>Draft genome sequence of Aduncisulcus paluster, a free-living microaerophilic Fornicata.</title>
        <authorList>
            <person name="Yuyama I."/>
            <person name="Kume K."/>
            <person name="Tamura T."/>
            <person name="Inagaki Y."/>
            <person name="Hashimoto T."/>
        </authorList>
    </citation>
    <scope>NUCLEOTIDE SEQUENCE</scope>
    <source>
        <strain evidence="3">NY0171</strain>
    </source>
</reference>
<feature type="compositionally biased region" description="Basic and acidic residues" evidence="2">
    <location>
        <begin position="419"/>
        <end position="435"/>
    </location>
</feature>